<dbReference type="PANTHER" id="PTHR28307">
    <property type="entry name" value="PROTEIN PAL1"/>
    <property type="match status" value="1"/>
</dbReference>
<protein>
    <recommendedName>
        <fullName evidence="4">Pal1-domain-containing protein</fullName>
    </recommendedName>
</protein>
<evidence type="ECO:0000313" key="2">
    <source>
        <dbReference type="EMBL" id="GMK58878.1"/>
    </source>
</evidence>
<feature type="compositionally biased region" description="Basic and acidic residues" evidence="1">
    <location>
        <begin position="115"/>
        <end position="138"/>
    </location>
</feature>
<dbReference type="AlphaFoldDB" id="A0AAD3TY27"/>
<dbReference type="InterPro" id="IPR013226">
    <property type="entry name" value="Pal1"/>
</dbReference>
<evidence type="ECO:0008006" key="4">
    <source>
        <dbReference type="Google" id="ProtNLM"/>
    </source>
</evidence>
<feature type="compositionally biased region" description="Basic and acidic residues" evidence="1">
    <location>
        <begin position="407"/>
        <end position="422"/>
    </location>
</feature>
<feature type="compositionally biased region" description="Polar residues" evidence="1">
    <location>
        <begin position="34"/>
        <end position="47"/>
    </location>
</feature>
<dbReference type="EMBL" id="BTCM01000006">
    <property type="protein sequence ID" value="GMK58878.1"/>
    <property type="molecule type" value="Genomic_DNA"/>
</dbReference>
<accession>A0AAD3TY27</accession>
<evidence type="ECO:0000256" key="1">
    <source>
        <dbReference type="SAM" id="MobiDB-lite"/>
    </source>
</evidence>
<gene>
    <name evidence="2" type="ORF">CspeluHIS016_0603200</name>
</gene>
<reference evidence="2" key="2">
    <citation type="submission" date="2023-06" db="EMBL/GenBank/DDBJ databases">
        <authorList>
            <person name="Kobayashi Y."/>
            <person name="Kayamori A."/>
            <person name="Aoki K."/>
            <person name="Shiwa Y."/>
            <person name="Fujita N."/>
            <person name="Sugita T."/>
            <person name="Iwasaki W."/>
            <person name="Tanaka N."/>
            <person name="Takashima M."/>
        </authorList>
    </citation>
    <scope>NUCLEOTIDE SEQUENCE</scope>
    <source>
        <strain evidence="2">HIS016</strain>
    </source>
</reference>
<proteinExistence type="predicted"/>
<feature type="region of interest" description="Disordered" evidence="1">
    <location>
        <begin position="34"/>
        <end position="169"/>
    </location>
</feature>
<evidence type="ECO:0000313" key="3">
    <source>
        <dbReference type="Proteomes" id="UP001222932"/>
    </source>
</evidence>
<feature type="region of interest" description="Disordered" evidence="1">
    <location>
        <begin position="182"/>
        <end position="519"/>
    </location>
</feature>
<dbReference type="GO" id="GO:0005737">
    <property type="term" value="C:cytoplasm"/>
    <property type="evidence" value="ECO:0007669"/>
    <property type="project" value="TreeGrafter"/>
</dbReference>
<keyword evidence="3" id="KW-1185">Reference proteome</keyword>
<dbReference type="Proteomes" id="UP001222932">
    <property type="component" value="Unassembled WGS sequence"/>
</dbReference>
<dbReference type="PANTHER" id="PTHR28307:SF2">
    <property type="entry name" value="PROTEIN PAL1"/>
    <property type="match status" value="1"/>
</dbReference>
<dbReference type="Pfam" id="PF08316">
    <property type="entry name" value="Pal1"/>
    <property type="match status" value="1"/>
</dbReference>
<name>A0AAD3TY27_9TREE</name>
<sequence length="557" mass="59409">MDQEYPYRSSRATTSYVNKELADALIDVVQVTRNGSSRPVSANNSQLGLAVAAADNRSRRSPSPRMPGSFEPAMSLSPPKDPFVDNLDMSEPSRRADKDGAKRPSSSRNKSSSSRGDKDRSASGSKEANRRPSRHADVIDTWDPSGGHALWHHSGPYDAAAPSRNLNQPDIHAPMRAFEREEAAKAAANTVGDKEPLPRTVPQVVAPALPPKDNVGARRTSAAARNVPRRTSGGLSGQYSTSYPTSGGHFPNQDVLPEDETPTSPQYQRRQKEEKQRALKAAWGIDEPEPFEDFGSSPRDESYINLGDNFSSPNDEAGTRGSFFGRSSRGRTEETSPGPDDQTFGAKSTRPGGGVKRTKSLMQKIKSMRGDRSRSPHKYSPSTEYPPMPSLAHGAPAQGQATNSGMGDHRRPSLPARPERSAARLGPTCISAPSTVPASGAVSNVGSGAVSKAGSTTDSSHGHSASLPSQMTEEIIENGNGSGNGQSLGSRLEPYTYSSGGMRRPSKNLPQPPVGPVMPDFDDLVIGRGSSPAKLEDAAPVKRKTSVVKKLTGRVSR</sequence>
<feature type="compositionally biased region" description="Basic and acidic residues" evidence="1">
    <location>
        <begin position="91"/>
        <end position="102"/>
    </location>
</feature>
<feature type="compositionally biased region" description="Polar residues" evidence="1">
    <location>
        <begin position="431"/>
        <end position="446"/>
    </location>
</feature>
<reference evidence="2" key="1">
    <citation type="journal article" date="2023" name="BMC Genomics">
        <title>Chromosome-level genome assemblies of Cutaneotrichosporon spp. (Trichosporonales, Basidiomycota) reveal imbalanced evolution between nucleotide sequences and chromosome synteny.</title>
        <authorList>
            <person name="Kobayashi Y."/>
            <person name="Kayamori A."/>
            <person name="Aoki K."/>
            <person name="Shiwa Y."/>
            <person name="Matsutani M."/>
            <person name="Fujita N."/>
            <person name="Sugita T."/>
            <person name="Iwasaki W."/>
            <person name="Tanaka N."/>
            <person name="Takashima M."/>
        </authorList>
    </citation>
    <scope>NUCLEOTIDE SEQUENCE</scope>
    <source>
        <strain evidence="2">HIS016</strain>
    </source>
</reference>
<feature type="compositionally biased region" description="Polar residues" evidence="1">
    <location>
        <begin position="453"/>
        <end position="472"/>
    </location>
</feature>
<organism evidence="2 3">
    <name type="scientific">Cutaneotrichosporon spelunceum</name>
    <dbReference type="NCBI Taxonomy" id="1672016"/>
    <lineage>
        <taxon>Eukaryota</taxon>
        <taxon>Fungi</taxon>
        <taxon>Dikarya</taxon>
        <taxon>Basidiomycota</taxon>
        <taxon>Agaricomycotina</taxon>
        <taxon>Tremellomycetes</taxon>
        <taxon>Trichosporonales</taxon>
        <taxon>Trichosporonaceae</taxon>
        <taxon>Cutaneotrichosporon</taxon>
    </lineage>
</organism>
<comment type="caution">
    <text evidence="2">The sequence shown here is derived from an EMBL/GenBank/DDBJ whole genome shotgun (WGS) entry which is preliminary data.</text>
</comment>